<accession>A0A8J3FRM5</accession>
<evidence type="ECO:0000313" key="4">
    <source>
        <dbReference type="EMBL" id="GGL13074.1"/>
    </source>
</evidence>
<dbReference type="Pfam" id="PF19916">
    <property type="entry name" value="VMAP-M0"/>
    <property type="match status" value="1"/>
</dbReference>
<dbReference type="EMBL" id="BMMX01000040">
    <property type="protein sequence ID" value="GGL13074.1"/>
    <property type="molecule type" value="Genomic_DNA"/>
</dbReference>
<dbReference type="SUPFAM" id="SSF52540">
    <property type="entry name" value="P-loop containing nucleoside triphosphate hydrolases"/>
    <property type="match status" value="1"/>
</dbReference>
<feature type="domain" description="NB-ARC" evidence="2">
    <location>
        <begin position="601"/>
        <end position="758"/>
    </location>
</feature>
<dbReference type="InterPro" id="IPR002182">
    <property type="entry name" value="NB-ARC"/>
</dbReference>
<dbReference type="Pfam" id="PF00931">
    <property type="entry name" value="NB-ARC"/>
    <property type="match status" value="1"/>
</dbReference>
<comment type="caution">
    <text evidence="4">The sequence shown here is derived from an EMBL/GenBank/DDBJ whole genome shotgun (WGS) entry which is preliminary data.</text>
</comment>
<dbReference type="SUPFAM" id="SSF48452">
    <property type="entry name" value="TPR-like"/>
    <property type="match status" value="2"/>
</dbReference>
<dbReference type="PANTHER" id="PTHR46082">
    <property type="entry name" value="ATP/GTP-BINDING PROTEIN-RELATED"/>
    <property type="match status" value="1"/>
</dbReference>
<dbReference type="PANTHER" id="PTHR46082:SF6">
    <property type="entry name" value="AAA+ ATPASE DOMAIN-CONTAINING PROTEIN-RELATED"/>
    <property type="match status" value="1"/>
</dbReference>
<proteinExistence type="predicted"/>
<name>A0A8J3FRM5_9ACTN</name>
<evidence type="ECO:0000313" key="5">
    <source>
        <dbReference type="Proteomes" id="UP000656042"/>
    </source>
</evidence>
<dbReference type="InterPro" id="IPR053137">
    <property type="entry name" value="NLR-like"/>
</dbReference>
<dbReference type="Gene3D" id="1.25.40.10">
    <property type="entry name" value="Tetratricopeptide repeat domain"/>
    <property type="match status" value="2"/>
</dbReference>
<dbReference type="Gene3D" id="3.40.50.300">
    <property type="entry name" value="P-loop containing nucleotide triphosphate hydrolases"/>
    <property type="match status" value="1"/>
</dbReference>
<reference evidence="4" key="1">
    <citation type="journal article" date="2014" name="Int. J. Syst. Evol. Microbiol.">
        <title>Complete genome sequence of Corynebacterium casei LMG S-19264T (=DSM 44701T), isolated from a smear-ripened cheese.</title>
        <authorList>
            <consortium name="US DOE Joint Genome Institute (JGI-PGF)"/>
            <person name="Walter F."/>
            <person name="Albersmeier A."/>
            <person name="Kalinowski J."/>
            <person name="Ruckert C."/>
        </authorList>
    </citation>
    <scope>NUCLEOTIDE SEQUENCE</scope>
    <source>
        <strain evidence="4">CGMCC 4.7299</strain>
    </source>
</reference>
<dbReference type="Proteomes" id="UP000656042">
    <property type="component" value="Unassembled WGS sequence"/>
</dbReference>
<evidence type="ECO:0000259" key="2">
    <source>
        <dbReference type="Pfam" id="PF00931"/>
    </source>
</evidence>
<evidence type="ECO:0000259" key="3">
    <source>
        <dbReference type="Pfam" id="PF19916"/>
    </source>
</evidence>
<keyword evidence="5" id="KW-1185">Reference proteome</keyword>
<evidence type="ECO:0008006" key="6">
    <source>
        <dbReference type="Google" id="ProtNLM"/>
    </source>
</evidence>
<dbReference type="InterPro" id="IPR027417">
    <property type="entry name" value="P-loop_NTPase"/>
</dbReference>
<sequence>MVTGGELLDPLAEVLGDAAASALRSWAMQQRRTVRLTNPRWTARGYTDAVLAAIIVSTPGENDRQVIVKVCPPGRPIEETGVHRQARALSDADFVERHLVEQAYEPFPVGDGGRLMFQEVAAATLDLVPLSGVPDGQLATACAGVVDELIRRWGPTAIKSIQTNVGDYLHRETGRVLSTGGPADSVQEGLSLLPRALYLRDGAGDIAVEIPNPLLMFTDPRLAADLPIDAVVGLAHGDLHAENVLIPRTFGTPIIADFRLVDLSAFEQDAPVSRDAVTLMLSVIAPTVARLRTEEQEALLKFVLAPWAAQPRLSTLLADTLASIHHAGFEAIKSMQLGDWRSQYLLSVVATALQFTTFASVGDEGRWWFFRLAGRAGAEFLRRHGRFSPRGAVTLRQPVSWPEPATAAAPGLPGALDSSSRRVLAQVLTGLPHEVLRHAYDELVDASTPVTQPNWQDAAAVIRAVERDAEPSGAMIPLLVFADRLAHAQAGALGLRIHSWVNEVGGRFYAEDRLRDLCLASVADIVLAGSETSDIAIGDPDNLIVNRDIPPNTPGGSSVLAPSSVSPPPSETPVTRHSVRGGLPPRNPVFTGRELLLSLLGETLRKESSASVVPLHGLGGVGKTQLATEFAYRNAERYWLIWWIAAETPEMVRASFVELARRPETARWLNIPPGTDAAQTTALVVEALSTSTAPWLMVYDNVEDPEFLAGLMPSTPSEGTGHVIVTSRNTAGWVGRGDAIEVDVFERRESIELLQRHGHTISHSDANILADKLGDWPLALEQAANWHASTGMPVAEYLEVFDDNIADLLSEGKPIGYREPLYAYLKMVFGELRGNLPAAAELLEMFAFLGPEPVSVALLRAGRRGGLSPALSAALDKSIELNRAVRGVRRLGLARVDERQHIQVHRLVQLVLRDELAQARLERSLTNVRRLLAAANPGYPDDPNNWSMYAEIAPHVAAARLIDAPDDDARMVVVDLIRHYFVAGDYEASMALGESAVARWNDTSVPGTPGPGHELTLLAQRHLANACRLLGRTARAQELDTDTFERLRHDPRFGDDHEHTLYTAHNMGVNLRLSGDLSGALRMEQENVARHLRVLGADDTGTWRAQNNLAVSLRHLGRYAEAYTLDEEILRRRRAQAGDGDTRTLFCKGNLAQDHYGLGNYLRALELTRSVVPQYREKLDPRHRELLIASRTLTVALRKCGFYAESRDNAEENYRNHKARFGARHEYTLAAMVSYANALRCCGSPAELTEARTLLRDATDAYREVFTPEHPLTLASEVNLAVALRAAGDRAEARRLNENARERLTERVGAQHPYALAAAANLATDLALAGAVERAAHLSWATYELSVEERGADHPETLASALNAALDKMAADDDTGHGLYERTLADLRRTFGVDHPATLDAVRGRRADCDLEPPPT</sequence>
<dbReference type="InterPro" id="IPR045555">
    <property type="entry name" value="VMAP-M0"/>
</dbReference>
<evidence type="ECO:0000256" key="1">
    <source>
        <dbReference type="SAM" id="MobiDB-lite"/>
    </source>
</evidence>
<reference evidence="4" key="2">
    <citation type="submission" date="2020-09" db="EMBL/GenBank/DDBJ databases">
        <authorList>
            <person name="Sun Q."/>
            <person name="Zhou Y."/>
        </authorList>
    </citation>
    <scope>NUCLEOTIDE SEQUENCE</scope>
    <source>
        <strain evidence="4">CGMCC 4.7299</strain>
    </source>
</reference>
<feature type="region of interest" description="Disordered" evidence="1">
    <location>
        <begin position="555"/>
        <end position="586"/>
    </location>
</feature>
<feature type="compositionally biased region" description="Low complexity" evidence="1">
    <location>
        <begin position="555"/>
        <end position="564"/>
    </location>
</feature>
<dbReference type="InterPro" id="IPR011990">
    <property type="entry name" value="TPR-like_helical_dom_sf"/>
</dbReference>
<organism evidence="4 5">
    <name type="scientific">Mangrovihabitans endophyticus</name>
    <dbReference type="NCBI Taxonomy" id="1751298"/>
    <lineage>
        <taxon>Bacteria</taxon>
        <taxon>Bacillati</taxon>
        <taxon>Actinomycetota</taxon>
        <taxon>Actinomycetes</taxon>
        <taxon>Micromonosporales</taxon>
        <taxon>Micromonosporaceae</taxon>
        <taxon>Mangrovihabitans</taxon>
    </lineage>
</organism>
<dbReference type="Pfam" id="PF13424">
    <property type="entry name" value="TPR_12"/>
    <property type="match status" value="2"/>
</dbReference>
<dbReference type="GO" id="GO:0043531">
    <property type="term" value="F:ADP binding"/>
    <property type="evidence" value="ECO:0007669"/>
    <property type="project" value="InterPro"/>
</dbReference>
<dbReference type="Pfam" id="PF13374">
    <property type="entry name" value="TPR_10"/>
    <property type="match status" value="1"/>
</dbReference>
<protein>
    <recommendedName>
        <fullName evidence="6">Tetratricopeptide repeat-containing protein</fullName>
    </recommendedName>
</protein>
<dbReference type="NCBIfam" id="NF040586">
    <property type="entry name" value="FxSxx_TPR"/>
    <property type="match status" value="1"/>
</dbReference>
<feature type="domain" description="vWA-MoxR associated protein middle region 0" evidence="3">
    <location>
        <begin position="417"/>
        <end position="516"/>
    </location>
</feature>
<gene>
    <name evidence="4" type="ORF">GCM10012284_54650</name>
</gene>